<feature type="domain" description="Aminotransferase class I/classII large" evidence="7">
    <location>
        <begin position="7"/>
        <end position="362"/>
    </location>
</feature>
<evidence type="ECO:0000313" key="9">
    <source>
        <dbReference type="Proteomes" id="UP001461341"/>
    </source>
</evidence>
<dbReference type="InterPro" id="IPR050596">
    <property type="entry name" value="AspAT/PAT-like"/>
</dbReference>
<evidence type="ECO:0000256" key="4">
    <source>
        <dbReference type="ARBA" id="ARBA00022679"/>
    </source>
</evidence>
<dbReference type="Gene3D" id="3.90.1150.10">
    <property type="entry name" value="Aspartate Aminotransferase, domain 1"/>
    <property type="match status" value="1"/>
</dbReference>
<evidence type="ECO:0000313" key="8">
    <source>
        <dbReference type="EMBL" id="WZL76259.1"/>
    </source>
</evidence>
<accession>A0ABZ2YB82</accession>
<evidence type="ECO:0000256" key="1">
    <source>
        <dbReference type="ARBA" id="ARBA00001933"/>
    </source>
</evidence>
<gene>
    <name evidence="8" type="ORF">QBE54_00575</name>
</gene>
<dbReference type="InterPro" id="IPR015421">
    <property type="entry name" value="PyrdxlP-dep_Trfase_major"/>
</dbReference>
<dbReference type="PANTHER" id="PTHR46383">
    <property type="entry name" value="ASPARTATE AMINOTRANSFERASE"/>
    <property type="match status" value="1"/>
</dbReference>
<organism evidence="8 9">
    <name type="scientific">Thermatribacter velox</name>
    <dbReference type="NCBI Taxonomy" id="3039681"/>
    <lineage>
        <taxon>Bacteria</taxon>
        <taxon>Pseudomonadati</taxon>
        <taxon>Atribacterota</taxon>
        <taxon>Atribacteria</taxon>
        <taxon>Atribacterales</taxon>
        <taxon>Thermatribacteraceae</taxon>
        <taxon>Thermatribacter</taxon>
    </lineage>
</organism>
<dbReference type="EC" id="2.6.1.-" evidence="6"/>
<evidence type="ECO:0000259" key="7">
    <source>
        <dbReference type="Pfam" id="PF00155"/>
    </source>
</evidence>
<dbReference type="Proteomes" id="UP001461341">
    <property type="component" value="Chromosome"/>
</dbReference>
<evidence type="ECO:0000256" key="5">
    <source>
        <dbReference type="ARBA" id="ARBA00022898"/>
    </source>
</evidence>
<protein>
    <recommendedName>
        <fullName evidence="6">Aminotransferase</fullName>
        <ecNumber evidence="6">2.6.1.-</ecNumber>
    </recommendedName>
</protein>
<dbReference type="InterPro" id="IPR004838">
    <property type="entry name" value="NHTrfase_class1_PyrdxlP-BS"/>
</dbReference>
<dbReference type="InterPro" id="IPR015424">
    <property type="entry name" value="PyrdxlP-dep_Trfase"/>
</dbReference>
<keyword evidence="9" id="KW-1185">Reference proteome</keyword>
<dbReference type="InterPro" id="IPR004839">
    <property type="entry name" value="Aminotransferase_I/II_large"/>
</dbReference>
<dbReference type="CDD" id="cd00609">
    <property type="entry name" value="AAT_like"/>
    <property type="match status" value="1"/>
</dbReference>
<sequence>MKKSGLDVISFSAGEPDFDTPLPIKEAAKRAIDQGFTKYTPTSGIPELKEAICEKLKRENDLHYTKEEIIVSCGAKHVLFNALMTLCDSNDEVLLPKPYWVTYYEQIVLAGGKPVLLDCDPETLLVPLEEVEKNISENTKLLILNNPSNPSGVVWSQEALEKIAQLCKKHNIFVISDEIYERLVYDGEKVKSIASLEGMKERALVVNGVSKAFSMTGWRIGYAAGPQEVIQAMGRLQDHSTSCPTSISQKAALAALRCDASVVEEMVTAFDQRRKAMMQYLSEIPGVRFPVPRGAFYIFADFSAYIGRKFETTTIDSSLTLADLLLEKAHLACVPGIAFGMEGFLRLSYATSLENIERGMARMQEFFKKLN</sequence>
<name>A0ABZ2YB82_9BACT</name>
<reference evidence="8 9" key="1">
    <citation type="submission" date="2023-03" db="EMBL/GenBank/DDBJ databases">
        <title>Novel Species.</title>
        <authorList>
            <person name="Ma S."/>
        </authorList>
    </citation>
    <scope>NUCLEOTIDE SEQUENCE [LARGE SCALE GENOMIC DNA]</scope>
    <source>
        <strain evidence="8 9">B11</strain>
    </source>
</reference>
<dbReference type="InterPro" id="IPR015422">
    <property type="entry name" value="PyrdxlP-dep_Trfase_small"/>
</dbReference>
<dbReference type="Gene3D" id="3.40.640.10">
    <property type="entry name" value="Type I PLP-dependent aspartate aminotransferase-like (Major domain)"/>
    <property type="match status" value="1"/>
</dbReference>
<evidence type="ECO:0000256" key="6">
    <source>
        <dbReference type="RuleBase" id="RU000481"/>
    </source>
</evidence>
<proteinExistence type="inferred from homology"/>
<dbReference type="PROSITE" id="PS00105">
    <property type="entry name" value="AA_TRANSFER_CLASS_1"/>
    <property type="match status" value="1"/>
</dbReference>
<keyword evidence="4 6" id="KW-0808">Transferase</keyword>
<dbReference type="SUPFAM" id="SSF53383">
    <property type="entry name" value="PLP-dependent transferases"/>
    <property type="match status" value="1"/>
</dbReference>
<dbReference type="RefSeq" id="WP_369018417.1">
    <property type="nucleotide sequence ID" value="NZ_CP121689.1"/>
</dbReference>
<dbReference type="EMBL" id="CP121689">
    <property type="protein sequence ID" value="WZL76259.1"/>
    <property type="molecule type" value="Genomic_DNA"/>
</dbReference>
<keyword evidence="3 6" id="KW-0032">Aminotransferase</keyword>
<dbReference type="GO" id="GO:0008483">
    <property type="term" value="F:transaminase activity"/>
    <property type="evidence" value="ECO:0007669"/>
    <property type="project" value="UniProtKB-KW"/>
</dbReference>
<comment type="similarity">
    <text evidence="2 6">Belongs to the class-I pyridoxal-phosphate-dependent aminotransferase family.</text>
</comment>
<evidence type="ECO:0000256" key="2">
    <source>
        <dbReference type="ARBA" id="ARBA00007441"/>
    </source>
</evidence>
<dbReference type="Pfam" id="PF00155">
    <property type="entry name" value="Aminotran_1_2"/>
    <property type="match status" value="1"/>
</dbReference>
<dbReference type="PANTHER" id="PTHR46383:SF1">
    <property type="entry name" value="ASPARTATE AMINOTRANSFERASE"/>
    <property type="match status" value="1"/>
</dbReference>
<evidence type="ECO:0000256" key="3">
    <source>
        <dbReference type="ARBA" id="ARBA00022576"/>
    </source>
</evidence>
<keyword evidence="5" id="KW-0663">Pyridoxal phosphate</keyword>
<comment type="cofactor">
    <cofactor evidence="1 6">
        <name>pyridoxal 5'-phosphate</name>
        <dbReference type="ChEBI" id="CHEBI:597326"/>
    </cofactor>
</comment>